<dbReference type="SUPFAM" id="SSF50129">
    <property type="entry name" value="GroES-like"/>
    <property type="match status" value="1"/>
</dbReference>
<dbReference type="RefSeq" id="XP_013397599.1">
    <property type="nucleotide sequence ID" value="XM_013542145.1"/>
</dbReference>
<dbReference type="Gene3D" id="3.40.50.720">
    <property type="entry name" value="NAD(P)-binding Rossmann-like Domain"/>
    <property type="match status" value="1"/>
</dbReference>
<keyword evidence="1" id="KW-0560">Oxidoreductase</keyword>
<feature type="region of interest" description="Disordered" evidence="2">
    <location>
        <begin position="374"/>
        <end position="404"/>
    </location>
</feature>
<dbReference type="InterPro" id="IPR020843">
    <property type="entry name" value="ER"/>
</dbReference>
<dbReference type="KEGG" id="lak:106164272"/>
<evidence type="ECO:0000256" key="1">
    <source>
        <dbReference type="ARBA" id="ARBA00023002"/>
    </source>
</evidence>
<evidence type="ECO:0000313" key="5">
    <source>
        <dbReference type="RefSeq" id="XP_013397599.1"/>
    </source>
</evidence>
<evidence type="ECO:0000313" key="4">
    <source>
        <dbReference type="Proteomes" id="UP000085678"/>
    </source>
</evidence>
<feature type="compositionally biased region" description="Polar residues" evidence="2">
    <location>
        <begin position="375"/>
        <end position="390"/>
    </location>
</feature>
<dbReference type="AlphaFoldDB" id="A0A1S3IJC0"/>
<dbReference type="Pfam" id="PF08240">
    <property type="entry name" value="ADH_N"/>
    <property type="match status" value="1"/>
</dbReference>
<dbReference type="OrthoDB" id="203908at2759"/>
<feature type="region of interest" description="Disordered" evidence="2">
    <location>
        <begin position="1"/>
        <end position="28"/>
    </location>
</feature>
<sequence>MAEAAATTKTEDSATAAGEKAAPAEELADNVPAKEMRSIVLTGFGGIRCMRIVKKPEPSPKDGEVLIRVKACGLSFLDLMARQGCIDNAPRTPLVIGFQCAGDVEAVGDNVTDFNIGDRVIALTDYHAWAEVVSVPAQTVYHMPTGMNYHEGAAFPLNWLSAYILLFDQGGLRPGQSVLVHSVGGGVGQAIAQLCKTVDDVTLYGTASHNKHEQIKNDVTYLYDHVVDYAQEIRKASPDGVDLVLDSLCGEDANKGIGLLKPMGRYVLYGSSNIVTGETKSIFSVAKAWWQIDKISPIKLYDENKSISGFNLRQLLFHQGKHAYVRDVMNILFKMYNQGKIKPVIDSVVAFEDIGEAMQKMHDRKNVGSIVLDPTMTSSKNAAPETVNQNEAEHKADDTNAETK</sequence>
<dbReference type="InParanoid" id="A0A1S3IJC0"/>
<gene>
    <name evidence="5" type="primary">LOC106164272</name>
</gene>
<dbReference type="Gene3D" id="3.90.180.10">
    <property type="entry name" value="Medium-chain alcohol dehydrogenases, catalytic domain"/>
    <property type="match status" value="1"/>
</dbReference>
<dbReference type="Proteomes" id="UP000085678">
    <property type="component" value="Unplaced"/>
</dbReference>
<accession>A0A1S3IJC0</accession>
<reference evidence="5" key="1">
    <citation type="submission" date="2025-08" db="UniProtKB">
        <authorList>
            <consortium name="RefSeq"/>
        </authorList>
    </citation>
    <scope>IDENTIFICATION</scope>
    <source>
        <tissue evidence="5">Gonads</tissue>
    </source>
</reference>
<organism evidence="4 5">
    <name type="scientific">Lingula anatina</name>
    <name type="common">Brachiopod</name>
    <name type="synonym">Lingula unguis</name>
    <dbReference type="NCBI Taxonomy" id="7574"/>
    <lineage>
        <taxon>Eukaryota</taxon>
        <taxon>Metazoa</taxon>
        <taxon>Spiralia</taxon>
        <taxon>Lophotrochozoa</taxon>
        <taxon>Brachiopoda</taxon>
        <taxon>Linguliformea</taxon>
        <taxon>Lingulata</taxon>
        <taxon>Lingulida</taxon>
        <taxon>Linguloidea</taxon>
        <taxon>Lingulidae</taxon>
        <taxon>Lingula</taxon>
    </lineage>
</organism>
<evidence type="ECO:0000256" key="2">
    <source>
        <dbReference type="SAM" id="MobiDB-lite"/>
    </source>
</evidence>
<feature type="compositionally biased region" description="Basic and acidic residues" evidence="2">
    <location>
        <begin position="391"/>
        <end position="404"/>
    </location>
</feature>
<dbReference type="SUPFAM" id="SSF51735">
    <property type="entry name" value="NAD(P)-binding Rossmann-fold domains"/>
    <property type="match status" value="1"/>
</dbReference>
<dbReference type="SMART" id="SM00829">
    <property type="entry name" value="PKS_ER"/>
    <property type="match status" value="1"/>
</dbReference>
<dbReference type="CDD" id="cd08275">
    <property type="entry name" value="MDR3"/>
    <property type="match status" value="1"/>
</dbReference>
<dbReference type="InterPro" id="IPR013154">
    <property type="entry name" value="ADH-like_N"/>
</dbReference>
<dbReference type="InterPro" id="IPR036291">
    <property type="entry name" value="NAD(P)-bd_dom_sf"/>
</dbReference>
<dbReference type="STRING" id="7574.A0A1S3IJC0"/>
<feature type="domain" description="Enoyl reductase (ER)" evidence="3">
    <location>
        <begin position="45"/>
        <end position="372"/>
    </location>
</feature>
<dbReference type="Pfam" id="PF13602">
    <property type="entry name" value="ADH_zinc_N_2"/>
    <property type="match status" value="1"/>
</dbReference>
<feature type="compositionally biased region" description="Low complexity" evidence="2">
    <location>
        <begin position="14"/>
        <end position="25"/>
    </location>
</feature>
<dbReference type="PANTHER" id="PTHR44054">
    <property type="entry name" value="SYNAPTIC VESICLE MEMBRANE PROTEIN VAT-1 HOMOLOG-LIKE"/>
    <property type="match status" value="1"/>
</dbReference>
<proteinExistence type="predicted"/>
<protein>
    <submittedName>
        <fullName evidence="5">Synaptic vesicle membrane protein VAT-1 homolog-like isoform X1</fullName>
    </submittedName>
</protein>
<dbReference type="GeneID" id="106164272"/>
<keyword evidence="4" id="KW-1185">Reference proteome</keyword>
<name>A0A1S3IJC0_LINAN</name>
<dbReference type="OMA" id="LVHPVID"/>
<dbReference type="GO" id="GO:0016491">
    <property type="term" value="F:oxidoreductase activity"/>
    <property type="evidence" value="ECO:0007669"/>
    <property type="project" value="UniProtKB-KW"/>
</dbReference>
<dbReference type="PANTHER" id="PTHR44054:SF2">
    <property type="entry name" value="SYNAPTIC VESICLE MEMBRANE PROTEIN VAT-1 HOMOLOG-LIKE"/>
    <property type="match status" value="1"/>
</dbReference>
<dbReference type="InterPro" id="IPR011032">
    <property type="entry name" value="GroES-like_sf"/>
</dbReference>
<evidence type="ECO:0000259" key="3">
    <source>
        <dbReference type="SMART" id="SM00829"/>
    </source>
</evidence>
<dbReference type="InterPro" id="IPR052100">
    <property type="entry name" value="SV-ATPase_mito-regulator"/>
</dbReference>